<sequence length="82" mass="8561">VAKEEAIEGGFNRGGGGGGGGGTTIGTTEADYRTPVLASSTAKIVVDSRCQTNVVERDGTLEVDRRRFCLLACRDGTVEAER</sequence>
<evidence type="ECO:0000313" key="2">
    <source>
        <dbReference type="EMBL" id="KAL1403859.1"/>
    </source>
</evidence>
<evidence type="ECO:0000256" key="1">
    <source>
        <dbReference type="SAM" id="MobiDB-lite"/>
    </source>
</evidence>
<name>A0ABD1E048_CULPP</name>
<protein>
    <submittedName>
        <fullName evidence="2">Uncharacterized protein</fullName>
    </submittedName>
</protein>
<feature type="region of interest" description="Disordered" evidence="1">
    <location>
        <begin position="1"/>
        <end position="28"/>
    </location>
</feature>
<accession>A0ABD1E048</accession>
<dbReference type="AlphaFoldDB" id="A0ABD1E048"/>
<gene>
    <name evidence="2" type="ORF">pipiens_019176</name>
</gene>
<feature type="compositionally biased region" description="Gly residues" evidence="1">
    <location>
        <begin position="11"/>
        <end position="24"/>
    </location>
</feature>
<feature type="non-terminal residue" evidence="2">
    <location>
        <position position="1"/>
    </location>
</feature>
<reference evidence="2 3" key="1">
    <citation type="submission" date="2024-05" db="EMBL/GenBank/DDBJ databases">
        <title>Culex pipiens pipiens assembly and annotation.</title>
        <authorList>
            <person name="Alout H."/>
            <person name="Durand T."/>
        </authorList>
    </citation>
    <scope>NUCLEOTIDE SEQUENCE [LARGE SCALE GENOMIC DNA]</scope>
    <source>
        <strain evidence="2">HA-2024</strain>
        <tissue evidence="2">Whole body</tissue>
    </source>
</reference>
<comment type="caution">
    <text evidence="2">The sequence shown here is derived from an EMBL/GenBank/DDBJ whole genome shotgun (WGS) entry which is preliminary data.</text>
</comment>
<keyword evidence="3" id="KW-1185">Reference proteome</keyword>
<dbReference type="EMBL" id="JBEHCU010001075">
    <property type="protein sequence ID" value="KAL1403859.1"/>
    <property type="molecule type" value="Genomic_DNA"/>
</dbReference>
<proteinExistence type="predicted"/>
<dbReference type="Proteomes" id="UP001562425">
    <property type="component" value="Unassembled WGS sequence"/>
</dbReference>
<evidence type="ECO:0000313" key="3">
    <source>
        <dbReference type="Proteomes" id="UP001562425"/>
    </source>
</evidence>
<organism evidence="2 3">
    <name type="scientific">Culex pipiens pipiens</name>
    <name type="common">Northern house mosquito</name>
    <dbReference type="NCBI Taxonomy" id="38569"/>
    <lineage>
        <taxon>Eukaryota</taxon>
        <taxon>Metazoa</taxon>
        <taxon>Ecdysozoa</taxon>
        <taxon>Arthropoda</taxon>
        <taxon>Hexapoda</taxon>
        <taxon>Insecta</taxon>
        <taxon>Pterygota</taxon>
        <taxon>Neoptera</taxon>
        <taxon>Endopterygota</taxon>
        <taxon>Diptera</taxon>
        <taxon>Nematocera</taxon>
        <taxon>Culicoidea</taxon>
        <taxon>Culicidae</taxon>
        <taxon>Culicinae</taxon>
        <taxon>Culicini</taxon>
        <taxon>Culex</taxon>
        <taxon>Culex</taxon>
    </lineage>
</organism>